<dbReference type="OrthoDB" id="415023at2759"/>
<dbReference type="InterPro" id="IPR003323">
    <property type="entry name" value="OTU_dom"/>
</dbReference>
<feature type="region of interest" description="Disordered" evidence="1">
    <location>
        <begin position="49"/>
        <end position="130"/>
    </location>
</feature>
<evidence type="ECO:0000313" key="4">
    <source>
        <dbReference type="Proteomes" id="UP000433483"/>
    </source>
</evidence>
<dbReference type="AlphaFoldDB" id="A0A6A3ZE72"/>
<evidence type="ECO:0000313" key="3">
    <source>
        <dbReference type="EMBL" id="KAE9233802.1"/>
    </source>
</evidence>
<accession>A0A6A3ZE72</accession>
<dbReference type="EMBL" id="QXGB01000057">
    <property type="protein sequence ID" value="KAE9233802.1"/>
    <property type="molecule type" value="Genomic_DNA"/>
</dbReference>
<dbReference type="SUPFAM" id="SSF54001">
    <property type="entry name" value="Cysteine proteinases"/>
    <property type="match status" value="1"/>
</dbReference>
<name>A0A6A3ZE72_9STRA</name>
<proteinExistence type="predicted"/>
<dbReference type="PANTHER" id="PTHR12419">
    <property type="entry name" value="OTU DOMAIN CONTAINING PROTEIN"/>
    <property type="match status" value="1"/>
</dbReference>
<dbReference type="Pfam" id="PF02338">
    <property type="entry name" value="OTU"/>
    <property type="match status" value="1"/>
</dbReference>
<dbReference type="PANTHER" id="PTHR12419:SF10">
    <property type="entry name" value="DEUBIQUITINASE OTUD6B"/>
    <property type="match status" value="1"/>
</dbReference>
<reference evidence="3 4" key="1">
    <citation type="submission" date="2018-08" db="EMBL/GenBank/DDBJ databases">
        <title>Genomic investigation of the strawberry pathogen Phytophthora fragariae indicates pathogenicity is determined by transcriptional variation in three key races.</title>
        <authorList>
            <person name="Adams T.M."/>
            <person name="Armitage A.D."/>
            <person name="Sobczyk M.K."/>
            <person name="Bates H.J."/>
            <person name="Dunwell J.M."/>
            <person name="Nellist C.F."/>
            <person name="Harrison R.J."/>
        </authorList>
    </citation>
    <scope>NUCLEOTIDE SEQUENCE [LARGE SCALE GENOMIC DNA]</scope>
    <source>
        <strain evidence="3 4">NOV-27</strain>
    </source>
</reference>
<evidence type="ECO:0000259" key="2">
    <source>
        <dbReference type="PROSITE" id="PS50802"/>
    </source>
</evidence>
<gene>
    <name evidence="3" type="ORF">PF005_g2162</name>
</gene>
<protein>
    <recommendedName>
        <fullName evidence="2">OTU domain-containing protein</fullName>
    </recommendedName>
</protein>
<sequence length="382" mass="42771">MASTNETLGQTKQRHKLELRNLQSEVKAFQKKAKKDRLSKKEVETQVAAMESALKERHEQELKAFEAETDEQDAADSSTAAAVEAVDEVEPAAPSKQAKAQEKAQRKREAKKKQERERRERIEEANKNTVSERQIEADLIMAQLARHGLKIKDIPSDGHCMYHAVADQMKQKKLPIADPVTGFQYLRKLTSDYMLAHADDFLPFMALDEAAASPQEAFATYCDRVANTADWGGQLELRALACALRTPIEVFSAEGDVLVMGGEFGNEDDENATKLQLTYHLHYYTLGEHFNSTLPESNRVKREGCACWRRQGKPEELPELDSFFMKVQFIVNSEMLVVHPCAKLVESMCPGYGKVSCEHGQMLQGQAAALLRALGGADRGEE</sequence>
<dbReference type="GO" id="GO:0004843">
    <property type="term" value="F:cysteine-type deubiquitinase activity"/>
    <property type="evidence" value="ECO:0007669"/>
    <property type="project" value="TreeGrafter"/>
</dbReference>
<dbReference type="GO" id="GO:0016579">
    <property type="term" value="P:protein deubiquitination"/>
    <property type="evidence" value="ECO:0007669"/>
    <property type="project" value="TreeGrafter"/>
</dbReference>
<dbReference type="Proteomes" id="UP000433483">
    <property type="component" value="Unassembled WGS sequence"/>
</dbReference>
<dbReference type="InterPro" id="IPR050704">
    <property type="entry name" value="Peptidase_C85-like"/>
</dbReference>
<dbReference type="Gene3D" id="3.90.70.80">
    <property type="match status" value="1"/>
</dbReference>
<organism evidence="3 4">
    <name type="scientific">Phytophthora fragariae</name>
    <dbReference type="NCBI Taxonomy" id="53985"/>
    <lineage>
        <taxon>Eukaryota</taxon>
        <taxon>Sar</taxon>
        <taxon>Stramenopiles</taxon>
        <taxon>Oomycota</taxon>
        <taxon>Peronosporomycetes</taxon>
        <taxon>Peronosporales</taxon>
        <taxon>Peronosporaceae</taxon>
        <taxon>Phytophthora</taxon>
    </lineage>
</organism>
<evidence type="ECO:0000256" key="1">
    <source>
        <dbReference type="SAM" id="MobiDB-lite"/>
    </source>
</evidence>
<dbReference type="InterPro" id="IPR038765">
    <property type="entry name" value="Papain-like_cys_pep_sf"/>
</dbReference>
<keyword evidence="4" id="KW-1185">Reference proteome</keyword>
<dbReference type="PROSITE" id="PS50802">
    <property type="entry name" value="OTU"/>
    <property type="match status" value="1"/>
</dbReference>
<feature type="domain" description="OTU" evidence="2">
    <location>
        <begin position="149"/>
        <end position="296"/>
    </location>
</feature>
<feature type="compositionally biased region" description="Basic and acidic residues" evidence="1">
    <location>
        <begin position="53"/>
        <end position="66"/>
    </location>
</feature>
<dbReference type="CDD" id="cd22748">
    <property type="entry name" value="OTU_OTUD6-like"/>
    <property type="match status" value="1"/>
</dbReference>
<feature type="compositionally biased region" description="Basic and acidic residues" evidence="1">
    <location>
        <begin position="112"/>
        <end position="126"/>
    </location>
</feature>
<feature type="compositionally biased region" description="Low complexity" evidence="1">
    <location>
        <begin position="75"/>
        <end position="84"/>
    </location>
</feature>
<comment type="caution">
    <text evidence="3">The sequence shown here is derived from an EMBL/GenBank/DDBJ whole genome shotgun (WGS) entry which is preliminary data.</text>
</comment>